<protein>
    <submittedName>
        <fullName evidence="2">Uncharacterized protein</fullName>
    </submittedName>
</protein>
<keyword evidence="3" id="KW-1185">Reference proteome</keyword>
<organism evidence="2 3">
    <name type="scientific">Paenibacillus lautus</name>
    <name type="common">Bacillus lautus</name>
    <dbReference type="NCBI Taxonomy" id="1401"/>
    <lineage>
        <taxon>Bacteria</taxon>
        <taxon>Bacillati</taxon>
        <taxon>Bacillota</taxon>
        <taxon>Bacilli</taxon>
        <taxon>Bacillales</taxon>
        <taxon>Paenibacillaceae</taxon>
        <taxon>Paenibacillus</taxon>
    </lineage>
</organism>
<evidence type="ECO:0000313" key="2">
    <source>
        <dbReference type="EMBL" id="AYB45681.1"/>
    </source>
</evidence>
<feature type="transmembrane region" description="Helical" evidence="1">
    <location>
        <begin position="37"/>
        <end position="54"/>
    </location>
</feature>
<reference evidence="2 3" key="1">
    <citation type="submission" date="2018-09" db="EMBL/GenBank/DDBJ databases">
        <title>Genome Sequence of Paenibacillus lautus Strain E7593-69, Azo Dye-Degrading Bacteria, Isolated from Commercial Tattoo Inks.</title>
        <authorList>
            <person name="Nho S.W."/>
            <person name="Kim S.-J."/>
            <person name="Kweon O."/>
            <person name="Cerniglia C.E."/>
        </authorList>
    </citation>
    <scope>NUCLEOTIDE SEQUENCE [LARGE SCALE GENOMIC DNA]</scope>
    <source>
        <strain evidence="2 3">E7593-69</strain>
    </source>
</reference>
<evidence type="ECO:0000256" key="1">
    <source>
        <dbReference type="SAM" id="Phobius"/>
    </source>
</evidence>
<name>A0A385TQH6_PAELA</name>
<dbReference type="EMBL" id="CP032412">
    <property type="protein sequence ID" value="AYB45681.1"/>
    <property type="molecule type" value="Genomic_DNA"/>
</dbReference>
<evidence type="ECO:0000313" key="3">
    <source>
        <dbReference type="Proteomes" id="UP000266552"/>
    </source>
</evidence>
<keyword evidence="1" id="KW-0812">Transmembrane</keyword>
<dbReference type="AlphaFoldDB" id="A0A385TQH6"/>
<keyword evidence="1" id="KW-0472">Membrane</keyword>
<dbReference type="Proteomes" id="UP000266552">
    <property type="component" value="Chromosome"/>
</dbReference>
<accession>A0A385TQH6</accession>
<gene>
    <name evidence="2" type="ORF">D5F53_21325</name>
</gene>
<proteinExistence type="predicted"/>
<sequence>MDKLTIVMVKALAVVIFILLFSGVFLLGRFVGNTTPWYITTSLLILLIVRWVYLRIKNSH</sequence>
<dbReference type="KEGG" id="plw:D5F53_21325"/>
<keyword evidence="1" id="KW-1133">Transmembrane helix</keyword>
<feature type="transmembrane region" description="Helical" evidence="1">
    <location>
        <begin position="12"/>
        <end position="31"/>
    </location>
</feature>